<keyword evidence="3" id="KW-0813">Transport</keyword>
<dbReference type="PANTHER" id="PTHR12022">
    <property type="entry name" value="UBIQUINOL-CYTOCHROME C REDUCTASE COMPLEX 14 KD PROTEIN"/>
    <property type="match status" value="1"/>
</dbReference>
<gene>
    <name evidence="11" type="ORF">INT43_008739</name>
</gene>
<evidence type="ECO:0000256" key="9">
    <source>
        <dbReference type="ARBA" id="ARBA00031684"/>
    </source>
</evidence>
<protein>
    <recommendedName>
        <fullName evidence="9">Complex III subunit 7</fullName>
    </recommendedName>
</protein>
<dbReference type="Pfam" id="PF00646">
    <property type="entry name" value="F-box"/>
    <property type="match status" value="1"/>
</dbReference>
<dbReference type="SUPFAM" id="SSF81524">
    <property type="entry name" value="14 kDa protein of cytochrome bc1 complex (Ubiquinol-cytochrome c reductase)"/>
    <property type="match status" value="1"/>
</dbReference>
<name>A0A8H7PVP0_MORIS</name>
<evidence type="ECO:0000256" key="3">
    <source>
        <dbReference type="ARBA" id="ARBA00022448"/>
    </source>
</evidence>
<dbReference type="SMART" id="SM00256">
    <property type="entry name" value="FBOX"/>
    <property type="match status" value="1"/>
</dbReference>
<dbReference type="GO" id="GO:0006122">
    <property type="term" value="P:mitochondrial electron transport, ubiquinol to cytochrome c"/>
    <property type="evidence" value="ECO:0007669"/>
    <property type="project" value="InterPro"/>
</dbReference>
<evidence type="ECO:0000256" key="4">
    <source>
        <dbReference type="ARBA" id="ARBA00022660"/>
    </source>
</evidence>
<evidence type="ECO:0000313" key="11">
    <source>
        <dbReference type="EMBL" id="KAG2181157.1"/>
    </source>
</evidence>
<dbReference type="SUPFAM" id="SSF81383">
    <property type="entry name" value="F-box domain"/>
    <property type="match status" value="1"/>
</dbReference>
<reference evidence="11" key="1">
    <citation type="submission" date="2020-12" db="EMBL/GenBank/DDBJ databases">
        <title>Metabolic potential, ecology and presence of endohyphal bacteria is reflected in genomic diversity of Mucoromycotina.</title>
        <authorList>
            <person name="Muszewska A."/>
            <person name="Okrasinska A."/>
            <person name="Steczkiewicz K."/>
            <person name="Drgas O."/>
            <person name="Orlowska M."/>
            <person name="Perlinska-Lenart U."/>
            <person name="Aleksandrzak-Piekarczyk T."/>
            <person name="Szatraj K."/>
            <person name="Zielenkiewicz U."/>
            <person name="Pilsyk S."/>
            <person name="Malc E."/>
            <person name="Mieczkowski P."/>
            <person name="Kruszewska J.S."/>
            <person name="Biernat P."/>
            <person name="Pawlowska J."/>
        </authorList>
    </citation>
    <scope>NUCLEOTIDE SEQUENCE</scope>
    <source>
        <strain evidence="11">WA0000067209</strain>
    </source>
</reference>
<evidence type="ECO:0000256" key="1">
    <source>
        <dbReference type="ARBA" id="ARBA00004443"/>
    </source>
</evidence>
<evidence type="ECO:0000256" key="8">
    <source>
        <dbReference type="ARBA" id="ARBA00023136"/>
    </source>
</evidence>
<dbReference type="InterPro" id="IPR036544">
    <property type="entry name" value="QCR7_sf"/>
</dbReference>
<dbReference type="Gene3D" id="3.80.10.10">
    <property type="entry name" value="Ribonuclease Inhibitor"/>
    <property type="match status" value="1"/>
</dbReference>
<keyword evidence="8" id="KW-0472">Membrane</keyword>
<dbReference type="PROSITE" id="PS50181">
    <property type="entry name" value="FBOX"/>
    <property type="match status" value="1"/>
</dbReference>
<dbReference type="Pfam" id="PF02271">
    <property type="entry name" value="UCR_14kD"/>
    <property type="match status" value="1"/>
</dbReference>
<dbReference type="OrthoDB" id="2264027at2759"/>
<feature type="domain" description="F-box" evidence="10">
    <location>
        <begin position="116"/>
        <end position="161"/>
    </location>
</feature>
<dbReference type="InterPro" id="IPR036047">
    <property type="entry name" value="F-box-like_dom_sf"/>
</dbReference>
<accession>A0A8H7PVP0</accession>
<dbReference type="InterPro" id="IPR001810">
    <property type="entry name" value="F-box_dom"/>
</dbReference>
<dbReference type="PANTHER" id="PTHR12022:SF0">
    <property type="entry name" value="CYTOCHROME B-C1 COMPLEX SUBUNIT 7"/>
    <property type="match status" value="1"/>
</dbReference>
<dbReference type="Gene3D" id="1.10.1090.10">
    <property type="entry name" value="Cytochrome b-c1 complex subunit 7"/>
    <property type="match status" value="1"/>
</dbReference>
<keyword evidence="7" id="KW-0496">Mitochondrion</keyword>
<organism evidence="11 12">
    <name type="scientific">Mortierella isabellina</name>
    <name type="common">Filamentous fungus</name>
    <name type="synonym">Umbelopsis isabellina</name>
    <dbReference type="NCBI Taxonomy" id="91625"/>
    <lineage>
        <taxon>Eukaryota</taxon>
        <taxon>Fungi</taxon>
        <taxon>Fungi incertae sedis</taxon>
        <taxon>Mucoromycota</taxon>
        <taxon>Mucoromycotina</taxon>
        <taxon>Umbelopsidomycetes</taxon>
        <taxon>Umbelopsidales</taxon>
        <taxon>Umbelopsidaceae</taxon>
        <taxon>Umbelopsis</taxon>
    </lineage>
</organism>
<sequence length="587" mass="66498">MSISLKSAVQGSKFLSSLLKPVSSTYANVMGYRKMGLRYDDLIVEENDVAQEALRRLALSNPREAYDRAYRLRVAQQCSLSHTLLPEEQWTKAEDDVRYLQPLVDEVATEFAEREAFDNAKLPIELLNNIAERLPSKSLTQLCLTCHALHMAILPTLYSHIHLSFRSHIKQLEYGLQVSPYLADIIRKSTRKLTLVSRQSGTHWVANDVRFLLPVAQRVESLYFHDFHVLMVEHVCQVASSLPVLRHLEFRYCNLAAEVVPVSTVRDNESHEQDDITGSSKTILPKTTCLTLVWTDFSSSAITALLRQLPALQYVDFGANHNRIYSANDSAISALSENCPKVCTLHVGLQQVREQTLCQTIRRYGQALTCLDVKCDSVQTLKTVAAHAECLQELTVRAAGPGSYGEDMIHVLRQCKGLGKLEMVCWMLEDVPRCVWRAIEAVARRARQTMQARENVDSNWIYFLEDHVDRVNESQSGVLDMFERVQDLYSTSDIAGSSTPSTATSRSRRRRDVGSIKKTVALSFEELTEIRKEVTMPSLQAFIGVFQRRNFPTPHPGKFVPDFLLFSLTQLPYEHAPPPSEFCNKYV</sequence>
<keyword evidence="12" id="KW-1185">Reference proteome</keyword>
<dbReference type="AlphaFoldDB" id="A0A8H7PVP0"/>
<dbReference type="InterPro" id="IPR032675">
    <property type="entry name" value="LRR_dom_sf"/>
</dbReference>
<evidence type="ECO:0000256" key="2">
    <source>
        <dbReference type="ARBA" id="ARBA00008554"/>
    </source>
</evidence>
<keyword evidence="6" id="KW-0249">Electron transport</keyword>
<evidence type="ECO:0000313" key="12">
    <source>
        <dbReference type="Proteomes" id="UP000654370"/>
    </source>
</evidence>
<comment type="caution">
    <text evidence="11">The sequence shown here is derived from an EMBL/GenBank/DDBJ whole genome shotgun (WGS) entry which is preliminary data.</text>
</comment>
<dbReference type="FunFam" id="1.10.1090.10:FF:000001">
    <property type="entry name" value="Cytochrome b-c1 complex subunit 7"/>
    <property type="match status" value="1"/>
</dbReference>
<dbReference type="InterPro" id="IPR003197">
    <property type="entry name" value="QCR7"/>
</dbReference>
<evidence type="ECO:0000259" key="10">
    <source>
        <dbReference type="PROSITE" id="PS50181"/>
    </source>
</evidence>
<comment type="subcellular location">
    <subcellularLocation>
        <location evidence="1">Mitochondrion inner membrane</location>
        <topology evidence="1">Peripheral membrane protein</topology>
        <orientation evidence="1">Matrix side</orientation>
    </subcellularLocation>
</comment>
<dbReference type="SUPFAM" id="SSF52047">
    <property type="entry name" value="RNI-like"/>
    <property type="match status" value="1"/>
</dbReference>
<dbReference type="EMBL" id="JAEPQZ010000005">
    <property type="protein sequence ID" value="KAG2181157.1"/>
    <property type="molecule type" value="Genomic_DNA"/>
</dbReference>
<keyword evidence="4" id="KW-0679">Respiratory chain</keyword>
<evidence type="ECO:0000256" key="5">
    <source>
        <dbReference type="ARBA" id="ARBA00022792"/>
    </source>
</evidence>
<dbReference type="Proteomes" id="UP000654370">
    <property type="component" value="Unassembled WGS sequence"/>
</dbReference>
<evidence type="ECO:0000256" key="6">
    <source>
        <dbReference type="ARBA" id="ARBA00022982"/>
    </source>
</evidence>
<evidence type="ECO:0000256" key="7">
    <source>
        <dbReference type="ARBA" id="ARBA00023128"/>
    </source>
</evidence>
<dbReference type="GO" id="GO:0005743">
    <property type="term" value="C:mitochondrial inner membrane"/>
    <property type="evidence" value="ECO:0007669"/>
    <property type="project" value="UniProtKB-SubCell"/>
</dbReference>
<keyword evidence="5" id="KW-0999">Mitochondrion inner membrane</keyword>
<comment type="similarity">
    <text evidence="2">Belongs to the UQCRB/QCR7 family.</text>
</comment>
<dbReference type="GO" id="GO:0045275">
    <property type="term" value="C:respiratory chain complex III"/>
    <property type="evidence" value="ECO:0007669"/>
    <property type="project" value="InterPro"/>
</dbReference>
<proteinExistence type="inferred from homology"/>